<evidence type="ECO:0000256" key="10">
    <source>
        <dbReference type="ARBA" id="ARBA00023157"/>
    </source>
</evidence>
<evidence type="ECO:0000256" key="7">
    <source>
        <dbReference type="ARBA" id="ARBA00023002"/>
    </source>
</evidence>
<dbReference type="PANTHER" id="PTHR33353">
    <property type="entry name" value="PUTATIVE (AFU_ORTHOLOGUE AFUA_1G12560)-RELATED"/>
    <property type="match status" value="1"/>
</dbReference>
<comment type="subcellular location">
    <subcellularLocation>
        <location evidence="2">Secreted</location>
    </subcellularLocation>
</comment>
<evidence type="ECO:0000256" key="4">
    <source>
        <dbReference type="ARBA" id="ARBA00022723"/>
    </source>
</evidence>
<reference evidence="19 20" key="1">
    <citation type="submission" date="2019-06" db="EMBL/GenBank/DDBJ databases">
        <title>Draft genome sequence of the filamentous fungus Phialemoniopsis curvata isolated from diesel fuel.</title>
        <authorList>
            <person name="Varaljay V.A."/>
            <person name="Lyon W.J."/>
            <person name="Crouch A.L."/>
            <person name="Drake C.E."/>
            <person name="Hollomon J.M."/>
            <person name="Nadeau L.J."/>
            <person name="Nunn H.S."/>
            <person name="Stevenson B.S."/>
            <person name="Bojanowski C.L."/>
            <person name="Crookes-Goodson W.J."/>
        </authorList>
    </citation>
    <scope>NUCLEOTIDE SEQUENCE [LARGE SCALE GENOMIC DNA]</scope>
    <source>
        <strain evidence="19 20">D216</strain>
    </source>
</reference>
<dbReference type="InterPro" id="IPR049892">
    <property type="entry name" value="AA9"/>
</dbReference>
<feature type="compositionally biased region" description="Gly residues" evidence="16">
    <location>
        <begin position="307"/>
        <end position="316"/>
    </location>
</feature>
<dbReference type="InterPro" id="IPR005103">
    <property type="entry name" value="AA9_LPMO"/>
</dbReference>
<keyword evidence="5 17" id="KW-0732">Signal</keyword>
<proteinExistence type="inferred from homology"/>
<keyword evidence="4" id="KW-0479">Metal-binding</keyword>
<comment type="similarity">
    <text evidence="13">Belongs to the polysaccharide monooxygenase AA9 family.</text>
</comment>
<dbReference type="GO" id="GO:0004497">
    <property type="term" value="F:monooxygenase activity"/>
    <property type="evidence" value="ECO:0007669"/>
    <property type="project" value="UniProtKB-KW"/>
</dbReference>
<accession>A0A507B9W4</accession>
<keyword evidence="6" id="KW-0136">Cellulose degradation</keyword>
<dbReference type="Pfam" id="PF00734">
    <property type="entry name" value="CBM_1"/>
    <property type="match status" value="1"/>
</dbReference>
<evidence type="ECO:0000256" key="5">
    <source>
        <dbReference type="ARBA" id="ARBA00022729"/>
    </source>
</evidence>
<keyword evidence="20" id="KW-1185">Reference proteome</keyword>
<evidence type="ECO:0000259" key="18">
    <source>
        <dbReference type="PROSITE" id="PS51164"/>
    </source>
</evidence>
<dbReference type="EC" id="1.14.99.56" evidence="15"/>
<evidence type="ECO:0000256" key="2">
    <source>
        <dbReference type="ARBA" id="ARBA00004613"/>
    </source>
</evidence>
<comment type="cofactor">
    <cofactor evidence="1">
        <name>Cu(2+)</name>
        <dbReference type="ChEBI" id="CHEBI:29036"/>
    </cofactor>
</comment>
<keyword evidence="7" id="KW-0560">Oxidoreductase</keyword>
<evidence type="ECO:0000256" key="11">
    <source>
        <dbReference type="ARBA" id="ARBA00023277"/>
    </source>
</evidence>
<feature type="compositionally biased region" description="Low complexity" evidence="16">
    <location>
        <begin position="279"/>
        <end position="306"/>
    </location>
</feature>
<gene>
    <name evidence="19" type="ORF">E0L32_004052</name>
</gene>
<evidence type="ECO:0000256" key="1">
    <source>
        <dbReference type="ARBA" id="ARBA00001973"/>
    </source>
</evidence>
<comment type="caution">
    <text evidence="19">The sequence shown here is derived from an EMBL/GenBank/DDBJ whole genome shotgun (WGS) entry which is preliminary data.</text>
</comment>
<keyword evidence="9" id="KW-0503">Monooxygenase</keyword>
<dbReference type="GO" id="GO:0030248">
    <property type="term" value="F:cellulose binding"/>
    <property type="evidence" value="ECO:0007669"/>
    <property type="project" value="InterPro"/>
</dbReference>
<dbReference type="SUPFAM" id="SSF57180">
    <property type="entry name" value="Cellulose-binding domain"/>
    <property type="match status" value="1"/>
</dbReference>
<dbReference type="InterPro" id="IPR000254">
    <property type="entry name" value="CBD"/>
</dbReference>
<evidence type="ECO:0000256" key="14">
    <source>
        <dbReference type="ARBA" id="ARBA00045077"/>
    </source>
</evidence>
<dbReference type="PROSITE" id="PS51164">
    <property type="entry name" value="CBM1_2"/>
    <property type="match status" value="1"/>
</dbReference>
<dbReference type="STRING" id="1093900.A0A507B9W4"/>
<dbReference type="AlphaFoldDB" id="A0A507B9W4"/>
<dbReference type="GO" id="GO:0005576">
    <property type="term" value="C:extracellular region"/>
    <property type="evidence" value="ECO:0007669"/>
    <property type="project" value="UniProtKB-SubCell"/>
</dbReference>
<evidence type="ECO:0000256" key="3">
    <source>
        <dbReference type="ARBA" id="ARBA00022525"/>
    </source>
</evidence>
<dbReference type="RefSeq" id="XP_030998114.1">
    <property type="nucleotide sequence ID" value="XM_031138420.1"/>
</dbReference>
<keyword evidence="11" id="KW-0119">Carbohydrate metabolism</keyword>
<feature type="compositionally biased region" description="Gly residues" evidence="16">
    <location>
        <begin position="269"/>
        <end position="278"/>
    </location>
</feature>
<dbReference type="CDD" id="cd21175">
    <property type="entry name" value="LPMO_AA9"/>
    <property type="match status" value="1"/>
</dbReference>
<evidence type="ECO:0000256" key="16">
    <source>
        <dbReference type="SAM" id="MobiDB-lite"/>
    </source>
</evidence>
<dbReference type="PROSITE" id="PS00562">
    <property type="entry name" value="CBM1_1"/>
    <property type="match status" value="1"/>
</dbReference>
<evidence type="ECO:0000256" key="8">
    <source>
        <dbReference type="ARBA" id="ARBA00023008"/>
    </source>
</evidence>
<dbReference type="GO" id="GO:0030245">
    <property type="term" value="P:cellulose catabolic process"/>
    <property type="evidence" value="ECO:0007669"/>
    <property type="project" value="UniProtKB-KW"/>
</dbReference>
<evidence type="ECO:0000256" key="17">
    <source>
        <dbReference type="SAM" id="SignalP"/>
    </source>
</evidence>
<dbReference type="InParanoid" id="A0A507B9W4"/>
<feature type="signal peptide" evidence="17">
    <location>
        <begin position="1"/>
        <end position="20"/>
    </location>
</feature>
<keyword evidence="12" id="KW-0624">Polysaccharide degradation</keyword>
<dbReference type="Proteomes" id="UP000319257">
    <property type="component" value="Unassembled WGS sequence"/>
</dbReference>
<dbReference type="OrthoDB" id="4849160at2759"/>
<keyword evidence="3" id="KW-0964">Secreted</keyword>
<organism evidence="19 20">
    <name type="scientific">Thyridium curvatum</name>
    <dbReference type="NCBI Taxonomy" id="1093900"/>
    <lineage>
        <taxon>Eukaryota</taxon>
        <taxon>Fungi</taxon>
        <taxon>Dikarya</taxon>
        <taxon>Ascomycota</taxon>
        <taxon>Pezizomycotina</taxon>
        <taxon>Sordariomycetes</taxon>
        <taxon>Sordariomycetidae</taxon>
        <taxon>Thyridiales</taxon>
        <taxon>Thyridiaceae</taxon>
        <taxon>Thyridium</taxon>
    </lineage>
</organism>
<feature type="domain" description="CBM1" evidence="18">
    <location>
        <begin position="313"/>
        <end position="348"/>
    </location>
</feature>
<evidence type="ECO:0000256" key="15">
    <source>
        <dbReference type="ARBA" id="ARBA00047174"/>
    </source>
</evidence>
<evidence type="ECO:0000313" key="19">
    <source>
        <dbReference type="EMBL" id="TPX16403.1"/>
    </source>
</evidence>
<keyword evidence="8" id="KW-0186">Copper</keyword>
<dbReference type="GeneID" id="41971499"/>
<feature type="region of interest" description="Disordered" evidence="16">
    <location>
        <begin position="260"/>
        <end position="316"/>
    </location>
</feature>
<evidence type="ECO:0000256" key="9">
    <source>
        <dbReference type="ARBA" id="ARBA00023033"/>
    </source>
</evidence>
<keyword evidence="10" id="KW-1015">Disulfide bond</keyword>
<evidence type="ECO:0000256" key="13">
    <source>
        <dbReference type="ARBA" id="ARBA00044502"/>
    </source>
</evidence>
<dbReference type="Gene3D" id="2.70.50.70">
    <property type="match status" value="1"/>
</dbReference>
<dbReference type="EMBL" id="SKBQ01000018">
    <property type="protein sequence ID" value="TPX16403.1"/>
    <property type="molecule type" value="Genomic_DNA"/>
</dbReference>
<feature type="chain" id="PRO_5021302083" description="lytic cellulose monooxygenase (C4-dehydrogenating)" evidence="17">
    <location>
        <begin position="21"/>
        <end position="348"/>
    </location>
</feature>
<name>A0A507B9W4_9PEZI</name>
<evidence type="ECO:0000256" key="12">
    <source>
        <dbReference type="ARBA" id="ARBA00023326"/>
    </source>
</evidence>
<comment type="catalytic activity">
    <reaction evidence="14">
        <text>[(1-&gt;4)-beta-D-glucosyl]n+m + reduced acceptor + O2 = 4-dehydro-beta-D-glucosyl-[(1-&gt;4)-beta-D-glucosyl]n-1 + [(1-&gt;4)-beta-D-glucosyl]m + acceptor + H2O.</text>
        <dbReference type="EC" id="1.14.99.56"/>
    </reaction>
</comment>
<dbReference type="InterPro" id="IPR035971">
    <property type="entry name" value="CBD_sf"/>
</dbReference>
<protein>
    <recommendedName>
        <fullName evidence="15">lytic cellulose monooxygenase (C4-dehydrogenating)</fullName>
        <ecNumber evidence="15">1.14.99.56</ecNumber>
    </recommendedName>
</protein>
<dbReference type="SMART" id="SM00236">
    <property type="entry name" value="fCBD"/>
    <property type="match status" value="1"/>
</dbReference>
<dbReference type="Pfam" id="PF03443">
    <property type="entry name" value="AA9"/>
    <property type="match status" value="1"/>
</dbReference>
<dbReference type="PANTHER" id="PTHR33353:SF36">
    <property type="entry name" value="ENDO-BETA-1,4-GLUCANASE D"/>
    <property type="match status" value="1"/>
</dbReference>
<dbReference type="GO" id="GO:0046872">
    <property type="term" value="F:metal ion binding"/>
    <property type="evidence" value="ECO:0007669"/>
    <property type="project" value="UniProtKB-KW"/>
</dbReference>
<evidence type="ECO:0000313" key="20">
    <source>
        <dbReference type="Proteomes" id="UP000319257"/>
    </source>
</evidence>
<sequence length="348" mass="35377">MKLRSTGALAALTSAAAVAAHGHVSNIVVNGVYYEGYGSDSFPYMPNPPVVAGWTIDAKDNGFVSPDAFGTPDIICHKSATPGGAHVEVAAGDSISLQWNTWPESHHGPVIDYLARCDGDCETVDKTSLRFFKIDGPGWLSGANPGLWAADVLIQNNFTWLVRVPADLAPGNYVLRHEIIALHAAGNPNGAQAYPQCFNLKVTGAGAAQPAGVAGTALYKATDPGILYDLYRSPLPPYTVPGPALVSGLPVSVAQASSKATATGTATRPGGGGGGGSSGAPTSTTKPPSQPTTTLATTTRPTSTTAAGGGGGQGQTRWGQCGGSGYSGPTSCAEGTCTVLNPYYAQCQ</sequence>
<evidence type="ECO:0000256" key="6">
    <source>
        <dbReference type="ARBA" id="ARBA00023001"/>
    </source>
</evidence>